<dbReference type="HOGENOM" id="CLU_3039066_0_0_2"/>
<organism evidence="1 2">
    <name type="scientific">Methanosarcina mazei Tuc01</name>
    <dbReference type="NCBI Taxonomy" id="1236903"/>
    <lineage>
        <taxon>Archaea</taxon>
        <taxon>Methanobacteriati</taxon>
        <taxon>Methanobacteriota</taxon>
        <taxon>Stenosarchaea group</taxon>
        <taxon>Methanomicrobia</taxon>
        <taxon>Methanosarcinales</taxon>
        <taxon>Methanosarcinaceae</taxon>
        <taxon>Methanosarcina</taxon>
    </lineage>
</organism>
<dbReference type="KEGG" id="mmaz:MmTuc01_0637"/>
<protein>
    <submittedName>
        <fullName evidence="1">Uncharacterized protein</fullName>
    </submittedName>
</protein>
<accession>M1Q7B7</accession>
<proteinExistence type="predicted"/>
<dbReference type="Proteomes" id="UP000011718">
    <property type="component" value="Chromosome"/>
</dbReference>
<dbReference type="BioCyc" id="MMAZ1236903:G139K-604-MONOMER"/>
<sequence length="54" mass="5646">MEEEIGFIGVILNAALKNLSAGISVPVPVSIGYSGPHAFTSRESTTDLSRKNGN</sequence>
<reference evidence="1 2" key="1">
    <citation type="journal article" date="2013" name="Genome Announc.">
        <title>Complete Genome of a Methanosarcina mazei Strain Isolated from Sediment Samples from an Amazonian Flooded Area.</title>
        <authorList>
            <person name="Assis das Gracas D."/>
            <person name="Thiago Juca Ramos R."/>
            <person name="Vieira Araujo A.C."/>
            <person name="Zahlouth R."/>
            <person name="Ribeiro Carneiro A."/>
            <person name="Souza Lopes T."/>
            <person name="Azevedo Barauna R."/>
            <person name="Azevedo V."/>
            <person name="Cruz Schneider M.P."/>
            <person name="Pellizari V.H."/>
            <person name="Silva A."/>
        </authorList>
    </citation>
    <scope>NUCLEOTIDE SEQUENCE [LARGE SCALE GENOMIC DNA]</scope>
    <source>
        <strain evidence="1 2">Tuc01</strain>
    </source>
</reference>
<evidence type="ECO:0000313" key="1">
    <source>
        <dbReference type="EMBL" id="AGF96053.1"/>
    </source>
</evidence>
<dbReference type="AlphaFoldDB" id="M1Q7B7"/>
<dbReference type="EMBL" id="CP004144">
    <property type="protein sequence ID" value="AGF96053.1"/>
    <property type="molecule type" value="Genomic_DNA"/>
</dbReference>
<name>M1Q7B7_METMZ</name>
<gene>
    <name evidence="1" type="ORF">MmTuc01_0637</name>
</gene>
<evidence type="ECO:0000313" key="2">
    <source>
        <dbReference type="Proteomes" id="UP000011718"/>
    </source>
</evidence>